<dbReference type="PANTHER" id="PTHR31917:SF147">
    <property type="entry name" value="AGENET DOMAIN-CONTAINING PROTEIN"/>
    <property type="match status" value="1"/>
</dbReference>
<dbReference type="PANTHER" id="PTHR31917">
    <property type="entry name" value="AGENET DOMAIN-CONTAINING PROTEIN-RELATED"/>
    <property type="match status" value="1"/>
</dbReference>
<dbReference type="Gene3D" id="3.40.50.11320">
    <property type="match status" value="1"/>
</dbReference>
<dbReference type="Pfam" id="PF00450">
    <property type="entry name" value="Peptidase_S10"/>
    <property type="match status" value="3"/>
</dbReference>
<feature type="domain" description="Agenet" evidence="3">
    <location>
        <begin position="585"/>
        <end position="634"/>
    </location>
</feature>
<feature type="domain" description="Agenet" evidence="3">
    <location>
        <begin position="665"/>
        <end position="733"/>
    </location>
</feature>
<dbReference type="Pfam" id="PF05641">
    <property type="entry name" value="Agenet"/>
    <property type="match status" value="5"/>
</dbReference>
<dbReference type="GO" id="GO:0006508">
    <property type="term" value="P:proteolysis"/>
    <property type="evidence" value="ECO:0007669"/>
    <property type="project" value="InterPro"/>
</dbReference>
<dbReference type="InterPro" id="IPR008395">
    <property type="entry name" value="Agenet-like_dom"/>
</dbReference>
<feature type="domain" description="Agenet" evidence="3">
    <location>
        <begin position="540"/>
        <end position="584"/>
    </location>
</feature>
<protein>
    <recommendedName>
        <fullName evidence="3">Agenet domain-containing protein</fullName>
    </recommendedName>
</protein>
<dbReference type="InterPro" id="IPR014002">
    <property type="entry name" value="Agenet_dom_plant"/>
</dbReference>
<dbReference type="AlphaFoldDB" id="A0AA88W8I8"/>
<dbReference type="SUPFAM" id="SSF53474">
    <property type="entry name" value="alpha/beta-Hydrolases"/>
    <property type="match status" value="1"/>
</dbReference>
<reference evidence="4" key="1">
    <citation type="submission" date="2022-12" db="EMBL/GenBank/DDBJ databases">
        <title>Draft genome assemblies for two species of Escallonia (Escalloniales).</title>
        <authorList>
            <person name="Chanderbali A."/>
            <person name="Dervinis C."/>
            <person name="Anghel I."/>
            <person name="Soltis D."/>
            <person name="Soltis P."/>
            <person name="Zapata F."/>
        </authorList>
    </citation>
    <scope>NUCLEOTIDE SEQUENCE</scope>
    <source>
        <strain evidence="4">UCBG64.0493</strain>
        <tissue evidence="4">Leaf</tissue>
    </source>
</reference>
<dbReference type="Gene3D" id="3.40.50.1820">
    <property type="entry name" value="alpha/beta hydrolase"/>
    <property type="match status" value="2"/>
</dbReference>
<keyword evidence="2" id="KW-0812">Transmembrane</keyword>
<dbReference type="EMBL" id="JAVXUP010000927">
    <property type="protein sequence ID" value="KAK3018620.1"/>
    <property type="molecule type" value="Genomic_DNA"/>
</dbReference>
<name>A0AA88W8I8_9ASTE</name>
<evidence type="ECO:0000256" key="2">
    <source>
        <dbReference type="SAM" id="Phobius"/>
    </source>
</evidence>
<sequence>MQTWGTKHMMAFSKPNPQSISFSSVFGAFIWLASFIVCIKASERFPRSQEFDRIVNLPGQPSTPSVSHFSGFITVNQDHGRALFYWFFEAQSQPSNKPLLLWLNGGPGCSSIGYGAAVELGPLKVNKNGVGLDFNEHAWMEQSLAEKQANLLFVESPVGVGFSYTNTSSDLTKLDDKFAGHYVPQLAELVYDRNKDRTKYPFINLKGFIVGNPETNDYYDYKGLLEYAWSHSVISDQEYDRAKQVCDFKVAAWSDECIKAMTVVFKTYGEIDIYNIYAPSCLLNSSTSFAGNGGTAGDYLAQCDCHDSILGAYNYNVFSVLPIYTKLIKGGLKIWVYSGDSDGRVPVIGSRYCIEALGLPLKFPWRSWYHNHQPTHLHKGAKVEATIPQNDAASCFFYPATVLHSRSNDTVQLKFETLNSTKNPKKRLKDHVHVASVRPTPPPPELHRFFVVGETVDGFLSNGWRKGKVVDILENSKYLVCFDGENENEEVEQYSLRLHRDWVDGSWVPPLQSQESSSQVEKGSREVKLRIKFSGRTSEEKFKKGSVVEVKSDEEGYHGAWYTAVVVGSTGPDKFLVEYQTLKTVDAWYNDGWWVGHVSKVLEGGLKYIVYFRTTNEEMVFEHSKLRPCQEWVGGKWAAASKKSSPNLKSKEPKVKVKNCTLIPPKFSNGMMVEVRSDEEGYQGSWYTATLVCWTGNDKFLVEYQTLRTEDESEPLREHANASYIRPVPPEIQRVDRFKMLEEVDAWYNDGWWVGLICKVLDGLKYAVYFWTTNEEMEFEHFKLRPHQEWTAGKWVASFMKKPKLPLKSRVGKLKKQCVGKTLVPNFSNGAKVEVQSDDEGYRGAWYPASIVRSTGNGKYLVKYQTLKTDDETEFLKEEADALSIRPCPPVVQGINRFKPLEEVDAWFNGGWWAGQVCKALVGSKYAVYFRTTNEVLEFEHFSLRPHQDWIDGKWNGNIR</sequence>
<keyword evidence="2" id="KW-0472">Membrane</keyword>
<feature type="domain" description="Agenet" evidence="3">
    <location>
        <begin position="375"/>
        <end position="445"/>
    </location>
</feature>
<dbReference type="Proteomes" id="UP001188597">
    <property type="component" value="Unassembled WGS sequence"/>
</dbReference>
<organism evidence="4 5">
    <name type="scientific">Escallonia herrerae</name>
    <dbReference type="NCBI Taxonomy" id="1293975"/>
    <lineage>
        <taxon>Eukaryota</taxon>
        <taxon>Viridiplantae</taxon>
        <taxon>Streptophyta</taxon>
        <taxon>Embryophyta</taxon>
        <taxon>Tracheophyta</taxon>
        <taxon>Spermatophyta</taxon>
        <taxon>Magnoliopsida</taxon>
        <taxon>eudicotyledons</taxon>
        <taxon>Gunneridae</taxon>
        <taxon>Pentapetalae</taxon>
        <taxon>asterids</taxon>
        <taxon>campanulids</taxon>
        <taxon>Escalloniales</taxon>
        <taxon>Escalloniaceae</taxon>
        <taxon>Escallonia</taxon>
    </lineage>
</organism>
<feature type="domain" description="Agenet" evidence="3">
    <location>
        <begin position="736"/>
        <end position="792"/>
    </location>
</feature>
<evidence type="ECO:0000313" key="4">
    <source>
        <dbReference type="EMBL" id="KAK3018620.1"/>
    </source>
</evidence>
<evidence type="ECO:0000259" key="3">
    <source>
        <dbReference type="SMART" id="SM00743"/>
    </source>
</evidence>
<feature type="non-terminal residue" evidence="4">
    <location>
        <position position="1"/>
    </location>
</feature>
<accession>A0AA88W8I8</accession>
<comment type="caution">
    <text evidence="4">The sequence shown here is derived from an EMBL/GenBank/DDBJ whole genome shotgun (WGS) entry which is preliminary data.</text>
</comment>
<dbReference type="SMART" id="SM00743">
    <property type="entry name" value="Agenet"/>
    <property type="match status" value="8"/>
</dbReference>
<dbReference type="InterPro" id="IPR029058">
    <property type="entry name" value="AB_hydrolase_fold"/>
</dbReference>
<feature type="domain" description="Agenet" evidence="3">
    <location>
        <begin position="448"/>
        <end position="504"/>
    </location>
</feature>
<feature type="domain" description="Agenet" evidence="3">
    <location>
        <begin position="825"/>
        <end position="893"/>
    </location>
</feature>
<keyword evidence="5" id="KW-1185">Reference proteome</keyword>
<comment type="similarity">
    <text evidence="1">Belongs to the peptidase S10 family.</text>
</comment>
<dbReference type="CDD" id="cd20405">
    <property type="entry name" value="Tudor_Agenet_AtDUF_rpt1_3"/>
    <property type="match status" value="3"/>
</dbReference>
<proteinExistence type="inferred from homology"/>
<dbReference type="CDD" id="cd20406">
    <property type="entry name" value="Tudor_Agenet_AtDUF_rpt2_4"/>
    <property type="match status" value="4"/>
</dbReference>
<evidence type="ECO:0000313" key="5">
    <source>
        <dbReference type="Proteomes" id="UP001188597"/>
    </source>
</evidence>
<feature type="transmembrane region" description="Helical" evidence="2">
    <location>
        <begin position="20"/>
        <end position="39"/>
    </location>
</feature>
<keyword evidence="2" id="KW-1133">Transmembrane helix</keyword>
<dbReference type="InterPro" id="IPR001563">
    <property type="entry name" value="Peptidase_S10"/>
</dbReference>
<evidence type="ECO:0000256" key="1">
    <source>
        <dbReference type="ARBA" id="ARBA00009431"/>
    </source>
</evidence>
<dbReference type="GO" id="GO:0004185">
    <property type="term" value="F:serine-type carboxypeptidase activity"/>
    <property type="evidence" value="ECO:0007669"/>
    <property type="project" value="InterPro"/>
</dbReference>
<gene>
    <name evidence="4" type="ORF">RJ639_004952</name>
</gene>
<feature type="domain" description="Agenet" evidence="3">
    <location>
        <begin position="896"/>
        <end position="952"/>
    </location>
</feature>